<gene>
    <name evidence="6" type="ORF">NEF87_000343</name>
</gene>
<protein>
    <recommendedName>
        <fullName evidence="8">DNA-directed RNA polymerase M/15kDa subunit domain-containing protein</fullName>
    </recommendedName>
</protein>
<evidence type="ECO:0008006" key="8">
    <source>
        <dbReference type="Google" id="ProtNLM"/>
    </source>
</evidence>
<proteinExistence type="inferred from homology"/>
<feature type="region of interest" description="Disordered" evidence="5">
    <location>
        <begin position="64"/>
        <end position="116"/>
    </location>
</feature>
<evidence type="ECO:0000313" key="6">
    <source>
        <dbReference type="EMBL" id="UYP44058.1"/>
    </source>
</evidence>
<sequence>MASDLKKPSKASRINSALSSGKKFRFCESCGSILLPKPRTQSLFCKTCNVDFQLNSENELEPYKKKGKVPPVKKKSHIQKTKTIIVEESDRKKRNPSITDEDREALEDLFEAPEEE</sequence>
<evidence type="ECO:0000256" key="3">
    <source>
        <dbReference type="ARBA" id="ARBA00022833"/>
    </source>
</evidence>
<name>A0ABY6HL67_9ARCH</name>
<keyword evidence="3" id="KW-0862">Zinc</keyword>
<evidence type="ECO:0000256" key="1">
    <source>
        <dbReference type="ARBA" id="ARBA00008925"/>
    </source>
</evidence>
<keyword evidence="2" id="KW-0479">Metal-binding</keyword>
<dbReference type="PROSITE" id="PS01030">
    <property type="entry name" value="RNA_POL_M_15KD"/>
    <property type="match status" value="1"/>
</dbReference>
<reference evidence="6" key="1">
    <citation type="submission" date="2022-09" db="EMBL/GenBank/DDBJ databases">
        <title>Actin cytoskeleton and complex cell architecture in an #Asgard archaeon.</title>
        <authorList>
            <person name="Ponce Toledo R.I."/>
            <person name="Schleper C."/>
            <person name="Rodrigues Oliveira T."/>
            <person name="Wollweber F."/>
            <person name="Xu J."/>
            <person name="Rittmann S."/>
            <person name="Klingl A."/>
            <person name="Pilhofer M."/>
        </authorList>
    </citation>
    <scope>NUCLEOTIDE SEQUENCE</scope>
    <source>
        <strain evidence="6">B-35</strain>
    </source>
</reference>
<dbReference type="InterPro" id="IPR019761">
    <property type="entry name" value="DNA-dir_RNA_pol-M_15_CS"/>
</dbReference>
<comment type="similarity">
    <text evidence="1">Belongs to the archaeal RpoM/eukaryotic RPA12/RPB9/RPC11 RNA polymerase family.</text>
</comment>
<feature type="compositionally biased region" description="Acidic residues" evidence="5">
    <location>
        <begin position="99"/>
        <end position="116"/>
    </location>
</feature>
<evidence type="ECO:0000256" key="5">
    <source>
        <dbReference type="SAM" id="MobiDB-lite"/>
    </source>
</evidence>
<evidence type="ECO:0000256" key="2">
    <source>
        <dbReference type="ARBA" id="ARBA00022723"/>
    </source>
</evidence>
<evidence type="ECO:0000256" key="4">
    <source>
        <dbReference type="ARBA" id="ARBA00023163"/>
    </source>
</evidence>
<accession>A0ABY6HL67</accession>
<dbReference type="EMBL" id="CP104013">
    <property type="protein sequence ID" value="UYP44058.1"/>
    <property type="molecule type" value="Genomic_DNA"/>
</dbReference>
<dbReference type="Proteomes" id="UP001208689">
    <property type="component" value="Chromosome"/>
</dbReference>
<evidence type="ECO:0000313" key="7">
    <source>
        <dbReference type="Proteomes" id="UP001208689"/>
    </source>
</evidence>
<feature type="compositionally biased region" description="Basic residues" evidence="5">
    <location>
        <begin position="65"/>
        <end position="80"/>
    </location>
</feature>
<keyword evidence="7" id="KW-1185">Reference proteome</keyword>
<keyword evidence="4" id="KW-0804">Transcription</keyword>
<organism evidence="6 7">
    <name type="scientific">Candidatus Lokiarchaeum ossiferum</name>
    <dbReference type="NCBI Taxonomy" id="2951803"/>
    <lineage>
        <taxon>Archaea</taxon>
        <taxon>Promethearchaeati</taxon>
        <taxon>Promethearchaeota</taxon>
        <taxon>Promethearchaeia</taxon>
        <taxon>Promethearchaeales</taxon>
        <taxon>Promethearchaeaceae</taxon>
        <taxon>Candidatus Lokiarchaeum</taxon>
    </lineage>
</organism>